<accession>A0A516Q638</accession>
<feature type="region of interest" description="Disordered" evidence="10">
    <location>
        <begin position="43"/>
        <end position="86"/>
    </location>
</feature>
<keyword evidence="4 9" id="KW-0812">Transmembrane</keyword>
<keyword evidence="2 9" id="KW-0813">Transport</keyword>
<dbReference type="InterPro" id="IPR003369">
    <property type="entry name" value="TatA/B/E"/>
</dbReference>
<dbReference type="Gene3D" id="1.20.5.3310">
    <property type="match status" value="1"/>
</dbReference>
<comment type="function">
    <text evidence="9">Part of the twin-arginine translocation (Tat) system that transports large folded proteins containing a characteristic twin-arginine motif in their signal peptide across membranes. TatA could form the protein-conducting channel of the Tat system.</text>
</comment>
<evidence type="ECO:0000313" key="12">
    <source>
        <dbReference type="Proteomes" id="UP000319263"/>
    </source>
</evidence>
<dbReference type="HAMAP" id="MF_00236">
    <property type="entry name" value="TatA_E"/>
    <property type="match status" value="1"/>
</dbReference>
<keyword evidence="5 9" id="KW-0653">Protein transport</keyword>
<keyword evidence="12" id="KW-1185">Reference proteome</keyword>
<dbReference type="PANTHER" id="PTHR42982:SF1">
    <property type="entry name" value="SEC-INDEPENDENT PROTEIN TRANSLOCASE PROTEIN TATA"/>
    <property type="match status" value="1"/>
</dbReference>
<name>A0A516Q638_9ACTN</name>
<dbReference type="EMBL" id="CP041692">
    <property type="protein sequence ID" value="QDP98884.1"/>
    <property type="molecule type" value="Genomic_DNA"/>
</dbReference>
<sequence length="86" mass="8770">MPLALDIGPSELLIILVIVVVLFGGSRLAGLGKGAGRALREFKEETQSPDEIPADDQQKAASPNLGAESAAEPPAPAPAPENKVAS</sequence>
<evidence type="ECO:0000256" key="1">
    <source>
        <dbReference type="ARBA" id="ARBA00004162"/>
    </source>
</evidence>
<dbReference type="PANTHER" id="PTHR42982">
    <property type="entry name" value="SEC-INDEPENDENT PROTEIN TRANSLOCASE PROTEIN TATA"/>
    <property type="match status" value="1"/>
</dbReference>
<keyword evidence="8 9" id="KW-0472">Membrane</keyword>
<comment type="subunit">
    <text evidence="9">The Tat system comprises two distinct complexes: a TatABC complex, containing multiple copies of TatA, TatB and TatC subunits, and a separate TatA complex, containing only TatA subunits. Substrates initially bind to the TatABC complex, which probably triggers association of the separate TatA complex to form the active translocon.</text>
</comment>
<evidence type="ECO:0000256" key="5">
    <source>
        <dbReference type="ARBA" id="ARBA00022927"/>
    </source>
</evidence>
<evidence type="ECO:0000256" key="10">
    <source>
        <dbReference type="SAM" id="MobiDB-lite"/>
    </source>
</evidence>
<gene>
    <name evidence="9 11" type="primary">tatA</name>
    <name evidence="11" type="ORF">FOE78_17265</name>
</gene>
<comment type="subcellular location">
    <subcellularLocation>
        <location evidence="1 9">Cell membrane</location>
        <topology evidence="1 9">Single-pass membrane protein</topology>
    </subcellularLocation>
</comment>
<evidence type="ECO:0000313" key="11">
    <source>
        <dbReference type="EMBL" id="QDP98884.1"/>
    </source>
</evidence>
<dbReference type="Pfam" id="PF02416">
    <property type="entry name" value="TatA_B_E"/>
    <property type="match status" value="1"/>
</dbReference>
<dbReference type="Proteomes" id="UP000319263">
    <property type="component" value="Chromosome"/>
</dbReference>
<dbReference type="NCBIfam" id="TIGR01411">
    <property type="entry name" value="tatAE"/>
    <property type="match status" value="1"/>
</dbReference>
<reference evidence="11 12" key="1">
    <citation type="submission" date="2019-07" db="EMBL/GenBank/DDBJ databases">
        <title>Microlunatus dokdonensis sp. nov. isolated from the rhizospheric soil of the wild plant Elymus tsukushiensis.</title>
        <authorList>
            <person name="Ghim S.-Y."/>
            <person name="Hwang Y.-J."/>
            <person name="Son J.-S."/>
            <person name="Shin J.-H."/>
        </authorList>
    </citation>
    <scope>NUCLEOTIDE SEQUENCE [LARGE SCALE GENOMIC DNA]</scope>
    <source>
        <strain evidence="11 12">KUDC0627</strain>
    </source>
</reference>
<evidence type="ECO:0000256" key="6">
    <source>
        <dbReference type="ARBA" id="ARBA00022989"/>
    </source>
</evidence>
<evidence type="ECO:0000256" key="8">
    <source>
        <dbReference type="ARBA" id="ARBA00023136"/>
    </source>
</evidence>
<keyword evidence="7 9" id="KW-0811">Translocation</keyword>
<comment type="similarity">
    <text evidence="9">Belongs to the TatA/E family.</text>
</comment>
<dbReference type="GO" id="GO:0033281">
    <property type="term" value="C:TAT protein transport complex"/>
    <property type="evidence" value="ECO:0007669"/>
    <property type="project" value="UniProtKB-UniRule"/>
</dbReference>
<dbReference type="AlphaFoldDB" id="A0A516Q638"/>
<dbReference type="GO" id="GO:0043953">
    <property type="term" value="P:protein transport by the Tat complex"/>
    <property type="evidence" value="ECO:0007669"/>
    <property type="project" value="UniProtKB-UniRule"/>
</dbReference>
<evidence type="ECO:0000256" key="2">
    <source>
        <dbReference type="ARBA" id="ARBA00022448"/>
    </source>
</evidence>
<evidence type="ECO:0000256" key="9">
    <source>
        <dbReference type="HAMAP-Rule" id="MF_00236"/>
    </source>
</evidence>
<protein>
    <recommendedName>
        <fullName evidence="9">Sec-independent protein translocase protein TatA</fullName>
    </recommendedName>
</protein>
<dbReference type="InterPro" id="IPR006312">
    <property type="entry name" value="TatA/E"/>
</dbReference>
<evidence type="ECO:0000256" key="7">
    <source>
        <dbReference type="ARBA" id="ARBA00023010"/>
    </source>
</evidence>
<proteinExistence type="inferred from homology"/>
<evidence type="ECO:0000256" key="3">
    <source>
        <dbReference type="ARBA" id="ARBA00022475"/>
    </source>
</evidence>
<feature type="transmembrane region" description="Helical" evidence="9">
    <location>
        <begin position="12"/>
        <end position="30"/>
    </location>
</feature>
<evidence type="ECO:0000256" key="4">
    <source>
        <dbReference type="ARBA" id="ARBA00022692"/>
    </source>
</evidence>
<keyword evidence="6 9" id="KW-1133">Transmembrane helix</keyword>
<keyword evidence="3 9" id="KW-1003">Cell membrane</keyword>
<dbReference type="KEGG" id="mik:FOE78_17265"/>
<organism evidence="11 12">
    <name type="scientific">Microlunatus elymi</name>
    <dbReference type="NCBI Taxonomy" id="2596828"/>
    <lineage>
        <taxon>Bacteria</taxon>
        <taxon>Bacillati</taxon>
        <taxon>Actinomycetota</taxon>
        <taxon>Actinomycetes</taxon>
        <taxon>Propionibacteriales</taxon>
        <taxon>Propionibacteriaceae</taxon>
        <taxon>Microlunatus</taxon>
    </lineage>
</organism>
<dbReference type="GO" id="GO:0008320">
    <property type="term" value="F:protein transmembrane transporter activity"/>
    <property type="evidence" value="ECO:0007669"/>
    <property type="project" value="UniProtKB-UniRule"/>
</dbReference>